<accession>A0A7D7QNG6</accession>
<comment type="pathway">
    <text evidence="4 17">Amino-acid biosynthesis; L-threonine biosynthesis; L-threonine from L-aspartate: step 1/5.</text>
</comment>
<dbReference type="InterPro" id="IPR036393">
    <property type="entry name" value="AceGlu_kinase-like_sf"/>
</dbReference>
<evidence type="ECO:0000256" key="9">
    <source>
        <dbReference type="ARBA" id="ARBA00022737"/>
    </source>
</evidence>
<organism evidence="19 20">
    <name type="scientific">Nostoc edaphicum CCNP1411</name>
    <dbReference type="NCBI Taxonomy" id="1472755"/>
    <lineage>
        <taxon>Bacteria</taxon>
        <taxon>Bacillati</taxon>
        <taxon>Cyanobacteriota</taxon>
        <taxon>Cyanophyceae</taxon>
        <taxon>Nostocales</taxon>
        <taxon>Nostocaceae</taxon>
        <taxon>Nostoc</taxon>
    </lineage>
</organism>
<evidence type="ECO:0000256" key="14">
    <source>
        <dbReference type="ARBA" id="ARBA00023154"/>
    </source>
</evidence>
<feature type="domain" description="ACT" evidence="18">
    <location>
        <begin position="273"/>
        <end position="347"/>
    </location>
</feature>
<dbReference type="GO" id="GO:0005524">
    <property type="term" value="F:ATP binding"/>
    <property type="evidence" value="ECO:0007669"/>
    <property type="project" value="UniProtKB-KW"/>
</dbReference>
<dbReference type="PROSITE" id="PS00324">
    <property type="entry name" value="ASPARTOKINASE"/>
    <property type="match status" value="1"/>
</dbReference>
<dbReference type="Gene3D" id="3.30.2130.10">
    <property type="entry name" value="VC0802-like"/>
    <property type="match status" value="2"/>
</dbReference>
<evidence type="ECO:0000256" key="6">
    <source>
        <dbReference type="ARBA" id="ARBA00013059"/>
    </source>
</evidence>
<dbReference type="RefSeq" id="WP_181927520.1">
    <property type="nucleotide sequence ID" value="NZ_CP054698.1"/>
</dbReference>
<dbReference type="GO" id="GO:0009089">
    <property type="term" value="P:lysine biosynthetic process via diaminopimelate"/>
    <property type="evidence" value="ECO:0007669"/>
    <property type="project" value="UniProtKB-UniPathway"/>
</dbReference>
<dbReference type="FunFam" id="3.30.2130.10:FF:000001">
    <property type="entry name" value="Bifunctional aspartokinase/homoserine dehydrogenase"/>
    <property type="match status" value="2"/>
</dbReference>
<dbReference type="SUPFAM" id="SSF55021">
    <property type="entry name" value="ACT-like"/>
    <property type="match status" value="4"/>
</dbReference>
<evidence type="ECO:0000256" key="7">
    <source>
        <dbReference type="ARBA" id="ARBA00022605"/>
    </source>
</evidence>
<dbReference type="PANTHER" id="PTHR21499:SF3">
    <property type="entry name" value="ASPARTOKINASE"/>
    <property type="match status" value="1"/>
</dbReference>
<evidence type="ECO:0000256" key="4">
    <source>
        <dbReference type="ARBA" id="ARBA00005139"/>
    </source>
</evidence>
<feature type="domain" description="ACT" evidence="18">
    <location>
        <begin position="542"/>
        <end position="610"/>
    </location>
</feature>
<comment type="pathway">
    <text evidence="3 17">Amino-acid biosynthesis; L-methionine biosynthesis via de novo pathway; L-homoserine from L-aspartate: step 1/3.</text>
</comment>
<keyword evidence="8 19" id="KW-0808">Transferase</keyword>
<dbReference type="NCBIfam" id="TIGR00656">
    <property type="entry name" value="asp_kin_monofn"/>
    <property type="match status" value="1"/>
</dbReference>
<evidence type="ECO:0000256" key="3">
    <source>
        <dbReference type="ARBA" id="ARBA00004986"/>
    </source>
</evidence>
<dbReference type="InterPro" id="IPR005260">
    <property type="entry name" value="Asp_kin_monofn"/>
</dbReference>
<dbReference type="EC" id="2.7.2.4" evidence="6"/>
<dbReference type="EMBL" id="CP054698">
    <property type="protein sequence ID" value="QMS89585.1"/>
    <property type="molecule type" value="Genomic_DNA"/>
</dbReference>
<dbReference type="Gene3D" id="3.40.1160.10">
    <property type="entry name" value="Acetylglutamate kinase-like"/>
    <property type="match status" value="1"/>
</dbReference>
<keyword evidence="12" id="KW-0067">ATP-binding</keyword>
<dbReference type="InterPro" id="IPR001048">
    <property type="entry name" value="Asp/Glu/Uridylate_kinase"/>
</dbReference>
<dbReference type="GO" id="GO:0009090">
    <property type="term" value="P:homoserine biosynthetic process"/>
    <property type="evidence" value="ECO:0007669"/>
    <property type="project" value="TreeGrafter"/>
</dbReference>
<dbReference type="Pfam" id="PF01842">
    <property type="entry name" value="ACT"/>
    <property type="match status" value="2"/>
</dbReference>
<dbReference type="Pfam" id="PF00696">
    <property type="entry name" value="AA_kinase"/>
    <property type="match status" value="1"/>
</dbReference>
<gene>
    <name evidence="19" type="ORF">HUN01_19110</name>
</gene>
<dbReference type="NCBIfam" id="NF005154">
    <property type="entry name" value="PRK06635.1-2"/>
    <property type="match status" value="1"/>
</dbReference>
<evidence type="ECO:0000256" key="5">
    <source>
        <dbReference type="ARBA" id="ARBA00010122"/>
    </source>
</evidence>
<evidence type="ECO:0000313" key="20">
    <source>
        <dbReference type="Proteomes" id="UP000514713"/>
    </source>
</evidence>
<dbReference type="Pfam" id="PF22468">
    <property type="entry name" value="ACT_9"/>
    <property type="match status" value="2"/>
</dbReference>
<proteinExistence type="inferred from homology"/>
<dbReference type="UniPathway" id="UPA00051">
    <property type="reaction ID" value="UER00462"/>
</dbReference>
<comment type="similarity">
    <text evidence="5">Belongs to the aspartokinase family.</text>
</comment>
<reference evidence="20" key="1">
    <citation type="submission" date="2020-06" db="EMBL/GenBank/DDBJ databases">
        <title>Nostoc edaphicum CCNP1411 genome.</title>
        <authorList>
            <person name="Fidor A."/>
            <person name="Grabski M."/>
            <person name="Gawor J."/>
            <person name="Gromadka R."/>
            <person name="Wegrzyn G."/>
            <person name="Mazur-Marzec H."/>
        </authorList>
    </citation>
    <scope>NUCLEOTIDE SEQUENCE [LARGE SCALE GENOMIC DNA]</scope>
    <source>
        <strain evidence="20">CCNP1411</strain>
    </source>
</reference>
<evidence type="ECO:0000256" key="15">
    <source>
        <dbReference type="ARBA" id="ARBA00047872"/>
    </source>
</evidence>
<dbReference type="AlphaFoldDB" id="A0A7D7QNG6"/>
<comment type="subunit">
    <text evidence="16">Tetramer consisting of 2 isoforms Alpha (catalytic and regulation) and of a homodimer of 2 isoforms Beta (regulation).</text>
</comment>
<evidence type="ECO:0000256" key="11">
    <source>
        <dbReference type="ARBA" id="ARBA00022777"/>
    </source>
</evidence>
<dbReference type="FunFam" id="3.40.1160.10:FF:000002">
    <property type="entry name" value="Aspartokinase"/>
    <property type="match status" value="1"/>
</dbReference>
<evidence type="ECO:0000256" key="12">
    <source>
        <dbReference type="ARBA" id="ARBA00022840"/>
    </source>
</evidence>
<keyword evidence="11 19" id="KW-0418">Kinase</keyword>
<dbReference type="UniPathway" id="UPA00034">
    <property type="reaction ID" value="UER00015"/>
</dbReference>
<keyword evidence="9" id="KW-0677">Repeat</keyword>
<dbReference type="PROSITE" id="PS51671">
    <property type="entry name" value="ACT"/>
    <property type="match status" value="4"/>
</dbReference>
<dbReference type="SUPFAM" id="SSF53633">
    <property type="entry name" value="Carbamate kinase-like"/>
    <property type="match status" value="1"/>
</dbReference>
<dbReference type="UniPathway" id="UPA00050">
    <property type="reaction ID" value="UER00461"/>
</dbReference>
<comment type="pathway">
    <text evidence="2 17">Amino-acid biosynthesis; L-lysine biosynthesis via DAP pathway; (S)-tetrahydrodipicolinate from L-aspartate: step 1/4.</text>
</comment>
<keyword evidence="7 17" id="KW-0028">Amino-acid biosynthesis</keyword>
<evidence type="ECO:0000259" key="18">
    <source>
        <dbReference type="PROSITE" id="PS51671"/>
    </source>
</evidence>
<evidence type="ECO:0000313" key="19">
    <source>
        <dbReference type="EMBL" id="QMS89585.1"/>
    </source>
</evidence>
<evidence type="ECO:0000256" key="17">
    <source>
        <dbReference type="RuleBase" id="RU004249"/>
    </source>
</evidence>
<evidence type="ECO:0000256" key="10">
    <source>
        <dbReference type="ARBA" id="ARBA00022741"/>
    </source>
</evidence>
<dbReference type="CDD" id="cd04923">
    <property type="entry name" value="ACT_AK-LysC-DapG-like_2"/>
    <property type="match status" value="2"/>
</dbReference>
<dbReference type="InterPro" id="IPR001341">
    <property type="entry name" value="Asp_kinase"/>
</dbReference>
<comment type="function">
    <text evidence="1">Catalyzes the phosphorylation of the beta-carboxyl group of aspartic acid with ATP to yield 4-phospho-L-aspartate, which is involved in the branched biosynthetic pathway leading to the biosynthesis of amino acids threonine, isoleucine and methionine.</text>
</comment>
<evidence type="ECO:0000256" key="2">
    <source>
        <dbReference type="ARBA" id="ARBA00004766"/>
    </source>
</evidence>
<keyword evidence="14" id="KW-0457">Lysine biosynthesis</keyword>
<feature type="domain" description="ACT" evidence="18">
    <location>
        <begin position="361"/>
        <end position="428"/>
    </location>
</feature>
<dbReference type="Proteomes" id="UP000514713">
    <property type="component" value="Chromosome"/>
</dbReference>
<dbReference type="InterPro" id="IPR041740">
    <property type="entry name" value="AKii-LysC-BS"/>
</dbReference>
<dbReference type="NCBIfam" id="NF005155">
    <property type="entry name" value="PRK06635.1-4"/>
    <property type="match status" value="1"/>
</dbReference>
<protein>
    <recommendedName>
        <fullName evidence="6">aspartate kinase</fullName>
        <ecNumber evidence="6">2.7.2.4</ecNumber>
    </recommendedName>
</protein>
<keyword evidence="10" id="KW-0547">Nucleotide-binding</keyword>
<keyword evidence="13" id="KW-0220">Diaminopimelate biosynthesis</keyword>
<dbReference type="InterPro" id="IPR002912">
    <property type="entry name" value="ACT_dom"/>
</dbReference>
<evidence type="ECO:0000256" key="1">
    <source>
        <dbReference type="ARBA" id="ARBA00003121"/>
    </source>
</evidence>
<dbReference type="CDD" id="cd04261">
    <property type="entry name" value="AAK_AKii-LysC-BS"/>
    <property type="match status" value="1"/>
</dbReference>
<dbReference type="GO" id="GO:0009088">
    <property type="term" value="P:threonine biosynthetic process"/>
    <property type="evidence" value="ECO:0007669"/>
    <property type="project" value="UniProtKB-UniPathway"/>
</dbReference>
<dbReference type="CDD" id="cd04913">
    <property type="entry name" value="ACT_AKii-LysC-BS-like_1"/>
    <property type="match status" value="2"/>
</dbReference>
<dbReference type="InterPro" id="IPR054352">
    <property type="entry name" value="ACT_Aspartokinase"/>
</dbReference>
<dbReference type="InterPro" id="IPR018042">
    <property type="entry name" value="Aspartate_kinase_CS"/>
</dbReference>
<sequence>MALIVQKYGGTSVGSVERIQAVAQRVYKTVKAGNSLVVVVSAMGKTTDGLVKLANEISPNPNRREMDMLLSTGEQVTIALLSMALQELGQPAISMTGAQVGIVTEAEHSRARILHIETTRLSRHINEGKVVVVAGFQGTSSAGEMEITTLGRGGSDTSAVAIAAALRANFCEIYTDVPGILTTDPRLVAEAQLMDAITCDEMLELASLGAKVLHPRAVEIARNYGVPLVVRSSWTDQPGTWVTSAKPQGRSLINLEIARPVDAVEFDTDQAKVALLRVPDKPGVAARLFGEISRQKVDVDLIIQSVHEGNSNDIAFTVTTPILKRAEAVATAIAPALRSQSNPKSEEAEVMVEHNIAKVSIAGAGMIGRPGVAAKMFATLAEAGVNIQMISTSEVKVSCVVDANQCDRAVNALRTAFEIEAGEQGSRGAGESSCIDSPLPNCPPVRGVALDLNQARLAIRQLPDRPGMAAKLFGLLAQHNISVDMIIQSQRCRVIDGVPRRDIAFTVSRIDGESAKKMLTQVAAELGWGEVVLDSAIAKVSIVGAGMLGQPGVAAKMFEALAQQQINIQMIATSEIKISCVVAQEQGVKALQAIHAAFELAGSEKFVVPA</sequence>
<dbReference type="KEGG" id="ned:HUN01_19110"/>
<dbReference type="GO" id="GO:0004072">
    <property type="term" value="F:aspartate kinase activity"/>
    <property type="evidence" value="ECO:0007669"/>
    <property type="project" value="UniProtKB-EC"/>
</dbReference>
<evidence type="ECO:0000256" key="16">
    <source>
        <dbReference type="ARBA" id="ARBA00063835"/>
    </source>
</evidence>
<dbReference type="GO" id="GO:0019877">
    <property type="term" value="P:diaminopimelate biosynthetic process"/>
    <property type="evidence" value="ECO:0007669"/>
    <property type="project" value="UniProtKB-KW"/>
</dbReference>
<dbReference type="NCBIfam" id="NF005656">
    <property type="entry name" value="PRK07431.1"/>
    <property type="match status" value="1"/>
</dbReference>
<name>A0A7D7QNG6_9NOSO</name>
<dbReference type="NCBIfam" id="TIGR00657">
    <property type="entry name" value="asp_kinases"/>
    <property type="match status" value="1"/>
</dbReference>
<dbReference type="InterPro" id="IPR045865">
    <property type="entry name" value="ACT-like_dom_sf"/>
</dbReference>
<dbReference type="PANTHER" id="PTHR21499">
    <property type="entry name" value="ASPARTATE KINASE"/>
    <property type="match status" value="1"/>
</dbReference>
<evidence type="ECO:0000256" key="8">
    <source>
        <dbReference type="ARBA" id="ARBA00022679"/>
    </source>
</evidence>
<evidence type="ECO:0000256" key="13">
    <source>
        <dbReference type="ARBA" id="ARBA00022915"/>
    </source>
</evidence>
<comment type="catalytic activity">
    <reaction evidence="15">
        <text>L-aspartate + ATP = 4-phospho-L-aspartate + ADP</text>
        <dbReference type="Rhea" id="RHEA:23776"/>
        <dbReference type="ChEBI" id="CHEBI:29991"/>
        <dbReference type="ChEBI" id="CHEBI:30616"/>
        <dbReference type="ChEBI" id="CHEBI:57535"/>
        <dbReference type="ChEBI" id="CHEBI:456216"/>
        <dbReference type="EC" id="2.7.2.4"/>
    </reaction>
</comment>
<dbReference type="GO" id="GO:0005829">
    <property type="term" value="C:cytosol"/>
    <property type="evidence" value="ECO:0007669"/>
    <property type="project" value="TreeGrafter"/>
</dbReference>
<keyword evidence="20" id="KW-1185">Reference proteome</keyword>
<feature type="domain" description="ACT" evidence="18">
    <location>
        <begin position="457"/>
        <end position="540"/>
    </location>
</feature>